<keyword evidence="3" id="KW-1185">Reference proteome</keyword>
<feature type="compositionally biased region" description="Gly residues" evidence="1">
    <location>
        <begin position="56"/>
        <end position="71"/>
    </location>
</feature>
<evidence type="ECO:0000256" key="1">
    <source>
        <dbReference type="SAM" id="MobiDB-lite"/>
    </source>
</evidence>
<organism evidence="2 3">
    <name type="scientific">Nocardiopsis metallicus</name>
    <dbReference type="NCBI Taxonomy" id="179819"/>
    <lineage>
        <taxon>Bacteria</taxon>
        <taxon>Bacillati</taxon>
        <taxon>Actinomycetota</taxon>
        <taxon>Actinomycetes</taxon>
        <taxon>Streptosporangiales</taxon>
        <taxon>Nocardiopsidaceae</taxon>
        <taxon>Nocardiopsis</taxon>
    </lineage>
</organism>
<dbReference type="EMBL" id="JACHDO010000001">
    <property type="protein sequence ID" value="MBB5494550.1"/>
    <property type="molecule type" value="Genomic_DNA"/>
</dbReference>
<gene>
    <name evidence="2" type="ORF">HNR07_005687</name>
</gene>
<feature type="region of interest" description="Disordered" evidence="1">
    <location>
        <begin position="52"/>
        <end position="71"/>
    </location>
</feature>
<dbReference type="RefSeq" id="WP_184368199.1">
    <property type="nucleotide sequence ID" value="NZ_BAAAKM010000025.1"/>
</dbReference>
<protein>
    <submittedName>
        <fullName evidence="2">Uncharacterized protein</fullName>
    </submittedName>
</protein>
<proteinExistence type="predicted"/>
<evidence type="ECO:0000313" key="3">
    <source>
        <dbReference type="Proteomes" id="UP000579647"/>
    </source>
</evidence>
<dbReference type="Proteomes" id="UP000579647">
    <property type="component" value="Unassembled WGS sequence"/>
</dbReference>
<dbReference type="AlphaFoldDB" id="A0A840WBZ0"/>
<comment type="caution">
    <text evidence="2">The sequence shown here is derived from an EMBL/GenBank/DDBJ whole genome shotgun (WGS) entry which is preliminary data.</text>
</comment>
<reference evidence="2 3" key="1">
    <citation type="submission" date="2020-08" db="EMBL/GenBank/DDBJ databases">
        <title>Sequencing the genomes of 1000 actinobacteria strains.</title>
        <authorList>
            <person name="Klenk H.-P."/>
        </authorList>
    </citation>
    <scope>NUCLEOTIDE SEQUENCE [LARGE SCALE GENOMIC DNA]</scope>
    <source>
        <strain evidence="2 3">DSM 44598</strain>
    </source>
</reference>
<sequence>MRDYRSIHDSGDIGIEPRKTLLVGVDETGIAVLTVLQQIKAPEDVEVWSAPPTRFLGGGEWPGPAGVRGTG</sequence>
<name>A0A840WBZ0_9ACTN</name>
<accession>A0A840WBZ0</accession>
<evidence type="ECO:0000313" key="2">
    <source>
        <dbReference type="EMBL" id="MBB5494550.1"/>
    </source>
</evidence>